<dbReference type="Proteomes" id="UP000004995">
    <property type="component" value="Unassembled WGS sequence"/>
</dbReference>
<feature type="repeat" description="PPR" evidence="3">
    <location>
        <begin position="191"/>
        <end position="225"/>
    </location>
</feature>
<dbReference type="InterPro" id="IPR002885">
    <property type="entry name" value="PPR_rpt"/>
</dbReference>
<dbReference type="GO" id="GO:0009451">
    <property type="term" value="P:RNA modification"/>
    <property type="evidence" value="ECO:0000318"/>
    <property type="project" value="GO_Central"/>
</dbReference>
<feature type="repeat" description="PPR" evidence="3">
    <location>
        <begin position="529"/>
        <end position="563"/>
    </location>
</feature>
<dbReference type="PANTHER" id="PTHR47926:SF361">
    <property type="entry name" value="PENTACOTRIPEPTIDE-REPEAT REGION OF PRORP DOMAIN-CONTAINING PROTEIN"/>
    <property type="match status" value="1"/>
</dbReference>
<dbReference type="FunFam" id="1.25.40.10:FF:000747">
    <property type="entry name" value="Pentatricopeptide repeat-containing protein mitochondrial"/>
    <property type="match status" value="1"/>
</dbReference>
<reference evidence="5" key="2">
    <citation type="submission" date="2018-08" db="UniProtKB">
        <authorList>
            <consortium name="EnsemblPlants"/>
        </authorList>
    </citation>
    <scope>IDENTIFICATION</scope>
    <source>
        <strain evidence="5">Yugu1</strain>
    </source>
</reference>
<dbReference type="eggNOG" id="KOG4197">
    <property type="taxonomic scope" value="Eukaryota"/>
</dbReference>
<dbReference type="InterPro" id="IPR011990">
    <property type="entry name" value="TPR-like_helical_dom_sf"/>
</dbReference>
<protein>
    <recommendedName>
        <fullName evidence="7">Pentatricopeptide repeat-containing protein</fullName>
    </recommendedName>
</protein>
<feature type="repeat" description="PPR" evidence="3">
    <location>
        <begin position="436"/>
        <end position="466"/>
    </location>
</feature>
<feature type="repeat" description="PPR" evidence="3">
    <location>
        <begin position="467"/>
        <end position="501"/>
    </location>
</feature>
<dbReference type="NCBIfam" id="TIGR00756">
    <property type="entry name" value="PPR"/>
    <property type="match status" value="9"/>
</dbReference>
<evidence type="ECO:0000256" key="4">
    <source>
        <dbReference type="SAM" id="MobiDB-lite"/>
    </source>
</evidence>
<dbReference type="PANTHER" id="PTHR47926">
    <property type="entry name" value="PENTATRICOPEPTIDE REPEAT-CONTAINING PROTEIN"/>
    <property type="match status" value="1"/>
</dbReference>
<feature type="repeat" description="PPR" evidence="3">
    <location>
        <begin position="335"/>
        <end position="369"/>
    </location>
</feature>
<dbReference type="FunFam" id="1.25.40.10:FF:000090">
    <property type="entry name" value="Pentatricopeptide repeat-containing protein, chloroplastic"/>
    <property type="match status" value="1"/>
</dbReference>
<feature type="repeat" description="PPR" evidence="3">
    <location>
        <begin position="273"/>
        <end position="307"/>
    </location>
</feature>
<evidence type="ECO:0008006" key="7">
    <source>
        <dbReference type="Google" id="ProtNLM"/>
    </source>
</evidence>
<dbReference type="FunCoup" id="K3ZFK5">
    <property type="interactions" value="484"/>
</dbReference>
<dbReference type="Gramene" id="KQL15679">
    <property type="protein sequence ID" value="KQL15679"/>
    <property type="gene ID" value="SETIT_025357mg"/>
</dbReference>
<dbReference type="PROSITE" id="PS51375">
    <property type="entry name" value="PPR"/>
    <property type="match status" value="8"/>
</dbReference>
<dbReference type="HOGENOM" id="CLU_331680_0_0_1"/>
<dbReference type="InterPro" id="IPR046960">
    <property type="entry name" value="PPR_At4g14850-like_plant"/>
</dbReference>
<evidence type="ECO:0000256" key="1">
    <source>
        <dbReference type="ARBA" id="ARBA00022737"/>
    </source>
</evidence>
<keyword evidence="1" id="KW-0677">Repeat</keyword>
<dbReference type="EnsemblPlants" id="KQL15679">
    <property type="protein sequence ID" value="KQL15679"/>
    <property type="gene ID" value="SETIT_025357mg"/>
</dbReference>
<proteinExistence type="predicted"/>
<evidence type="ECO:0000313" key="6">
    <source>
        <dbReference type="Proteomes" id="UP000004995"/>
    </source>
</evidence>
<name>K3ZFK5_SETIT</name>
<organism evidence="5 6">
    <name type="scientific">Setaria italica</name>
    <name type="common">Foxtail millet</name>
    <name type="synonym">Panicum italicum</name>
    <dbReference type="NCBI Taxonomy" id="4555"/>
    <lineage>
        <taxon>Eukaryota</taxon>
        <taxon>Viridiplantae</taxon>
        <taxon>Streptophyta</taxon>
        <taxon>Embryophyta</taxon>
        <taxon>Tracheophyta</taxon>
        <taxon>Spermatophyta</taxon>
        <taxon>Magnoliopsida</taxon>
        <taxon>Liliopsida</taxon>
        <taxon>Poales</taxon>
        <taxon>Poaceae</taxon>
        <taxon>PACMAD clade</taxon>
        <taxon>Panicoideae</taxon>
        <taxon>Panicodae</taxon>
        <taxon>Paniceae</taxon>
        <taxon>Cenchrinae</taxon>
        <taxon>Setaria</taxon>
    </lineage>
</organism>
<dbReference type="InParanoid" id="K3ZFK5"/>
<evidence type="ECO:0000256" key="3">
    <source>
        <dbReference type="PROSITE-ProRule" id="PRU00708"/>
    </source>
</evidence>
<dbReference type="EMBL" id="AGNK02001759">
    <property type="status" value="NOT_ANNOTATED_CDS"/>
    <property type="molecule type" value="Genomic_DNA"/>
</dbReference>
<sequence length="864" mass="95835">MPSPAPDSATIAEGRRRGLSTRETPRLRLRRRLADLDHPPLHGRRPSSSRRRIPLSRRCSSTSCGAEQHSCRCLLVHPHAVLLFLAVDSGKHGSHQELLLGLAQLRQQFPRPVPPSAAALAPGTRAALMPLRVVRAASRRSHRAGPRASSVARMSGACNAITSANMLMGQHLRAGRLDAVREVFNGMPRRDVVSWNTLMATHARSGAHGSVAAAFAEMRRHGFHADNVSFSTVLLACSRMEALELGMCIHGLATKTGASRNVFVGASLTTIPNVALWNALISGLVMNHRVEDARRVFDKMTERNVVSWTAMVKGYVRVHELGWAFELFNLMPAKNSVSWCVMIGGFVNHKRFGEAVDLFKSLVSSGEEVTSAVLVKIVRACSSLKSIGGGQCIHGFAVKSGFILDQIIEASLVMMYCNSLDIDEARLEFDRMERKHVGSWNAILSGYIHANRLYEARQLFDSMIDRDRISWNLMVSGYIKDGRIADATELYSKMPEKSVEAGTALMSCFIDNGMLDKARHVFYNMPEVDVMSCTTLLFGYVKGGYIDDALVLFNRMRKRTVVTYNVMIAGLLHQGKVTEAYKLFDESPMHDLVTWSCLINGLAQSGLNNDALKLYKKMLLSNIRPSDSMLSSLIGCFSHHSMMVHGQQFHGIIIRLGFESHLLIQNSLISIYCRCGEMLMAQGIFDSMARRDVVTWNTMICGYALNGLGQNAIQTFGNMNKAQVDPDDITFIGILSACNHMSLLEEGKHFFNIMTCSYGILPNKMHYACMVDLFSRRGMLEQAEELVKSMPFEPDSAIWTSLLSSCRLNGNGRLAEHAASQLISINPTTKMPYLHLISVNRSTERWSVMDNLRSQIGNAATDKE</sequence>
<feature type="region of interest" description="Disordered" evidence="4">
    <location>
        <begin position="1"/>
        <end position="57"/>
    </location>
</feature>
<reference evidence="6" key="1">
    <citation type="journal article" date="2012" name="Nat. Biotechnol.">
        <title>Reference genome sequence of the model plant Setaria.</title>
        <authorList>
            <person name="Bennetzen J.L."/>
            <person name="Schmutz J."/>
            <person name="Wang H."/>
            <person name="Percifield R."/>
            <person name="Hawkins J."/>
            <person name="Pontaroli A.C."/>
            <person name="Estep M."/>
            <person name="Feng L."/>
            <person name="Vaughn J.N."/>
            <person name="Grimwood J."/>
            <person name="Jenkins J."/>
            <person name="Barry K."/>
            <person name="Lindquist E."/>
            <person name="Hellsten U."/>
            <person name="Deshpande S."/>
            <person name="Wang X."/>
            <person name="Wu X."/>
            <person name="Mitros T."/>
            <person name="Triplett J."/>
            <person name="Yang X."/>
            <person name="Ye C.Y."/>
            <person name="Mauro-Herrera M."/>
            <person name="Wang L."/>
            <person name="Li P."/>
            <person name="Sharma M."/>
            <person name="Sharma R."/>
            <person name="Ronald P.C."/>
            <person name="Panaud O."/>
            <person name="Kellogg E.A."/>
            <person name="Brutnell T.P."/>
            <person name="Doust A.N."/>
            <person name="Tuskan G.A."/>
            <person name="Rokhsar D."/>
            <person name="Devos K.M."/>
        </authorList>
    </citation>
    <scope>NUCLEOTIDE SEQUENCE [LARGE SCALE GENOMIC DNA]</scope>
    <source>
        <strain evidence="6">cv. Yugu1</strain>
    </source>
</reference>
<keyword evidence="6" id="KW-1185">Reference proteome</keyword>
<dbReference type="AlphaFoldDB" id="K3ZFK5"/>
<accession>K3ZFK5</accession>
<dbReference type="Gene3D" id="1.25.40.10">
    <property type="entry name" value="Tetratricopeptide repeat domain"/>
    <property type="match status" value="5"/>
</dbReference>
<dbReference type="OMA" id="CVMIGGF"/>
<dbReference type="GO" id="GO:0003723">
    <property type="term" value="F:RNA binding"/>
    <property type="evidence" value="ECO:0007669"/>
    <property type="project" value="InterPro"/>
</dbReference>
<dbReference type="Pfam" id="PF01535">
    <property type="entry name" value="PPR"/>
    <property type="match status" value="9"/>
</dbReference>
<feature type="repeat" description="PPR" evidence="3">
    <location>
        <begin position="591"/>
        <end position="625"/>
    </location>
</feature>
<dbReference type="Pfam" id="PF13041">
    <property type="entry name" value="PPR_2"/>
    <property type="match status" value="3"/>
</dbReference>
<feature type="compositionally biased region" description="Basic residues" evidence="4">
    <location>
        <begin position="41"/>
        <end position="55"/>
    </location>
</feature>
<evidence type="ECO:0000313" key="5">
    <source>
        <dbReference type="EnsemblPlants" id="KQL15679"/>
    </source>
</evidence>
<feature type="repeat" description="PPR" evidence="3">
    <location>
        <begin position="692"/>
        <end position="726"/>
    </location>
</feature>
<evidence type="ECO:0000256" key="2">
    <source>
        <dbReference type="ARBA" id="ARBA00022946"/>
    </source>
</evidence>
<keyword evidence="2" id="KW-0809">Transit peptide</keyword>